<gene>
    <name evidence="5" type="ORF">GGP41_005662</name>
</gene>
<dbReference type="InterPro" id="IPR010987">
    <property type="entry name" value="Glutathione-S-Trfase_C-like"/>
</dbReference>
<comment type="similarity">
    <text evidence="1 2">Belongs to the GST superfamily.</text>
</comment>
<dbReference type="Gene3D" id="1.20.1050.10">
    <property type="match status" value="1"/>
</dbReference>
<dbReference type="InterPro" id="IPR036249">
    <property type="entry name" value="Thioredoxin-like_sf"/>
</dbReference>
<dbReference type="SFLD" id="SFLDG01151">
    <property type="entry name" value="Main.2:_Nu-like"/>
    <property type="match status" value="1"/>
</dbReference>
<dbReference type="EMBL" id="WNKQ01000011">
    <property type="protein sequence ID" value="KAF5848246.1"/>
    <property type="molecule type" value="Genomic_DNA"/>
</dbReference>
<dbReference type="AlphaFoldDB" id="A0A8H5ZDF7"/>
<dbReference type="InterPro" id="IPR040079">
    <property type="entry name" value="Glutathione_S-Trfase"/>
</dbReference>
<dbReference type="Pfam" id="PF00043">
    <property type="entry name" value="GST_C"/>
    <property type="match status" value="1"/>
</dbReference>
<name>A0A8H5ZDF7_COCSA</name>
<dbReference type="CDD" id="cd03048">
    <property type="entry name" value="GST_N_Ure2p_like"/>
    <property type="match status" value="1"/>
</dbReference>
<dbReference type="Pfam" id="PF02798">
    <property type="entry name" value="GST_N"/>
    <property type="match status" value="1"/>
</dbReference>
<dbReference type="PROSITE" id="PS50404">
    <property type="entry name" value="GST_NTER"/>
    <property type="match status" value="1"/>
</dbReference>
<evidence type="ECO:0000259" key="3">
    <source>
        <dbReference type="PROSITE" id="PS50404"/>
    </source>
</evidence>
<evidence type="ECO:0000313" key="5">
    <source>
        <dbReference type="EMBL" id="KAF5848246.1"/>
    </source>
</evidence>
<dbReference type="InterPro" id="IPR036282">
    <property type="entry name" value="Glutathione-S-Trfase_C_sf"/>
</dbReference>
<dbReference type="InterPro" id="IPR004045">
    <property type="entry name" value="Glutathione_S-Trfase_N"/>
</dbReference>
<evidence type="ECO:0000256" key="2">
    <source>
        <dbReference type="RuleBase" id="RU003494"/>
    </source>
</evidence>
<feature type="domain" description="GST C-terminal" evidence="4">
    <location>
        <begin position="151"/>
        <end position="287"/>
    </location>
</feature>
<evidence type="ECO:0000313" key="6">
    <source>
        <dbReference type="Proteomes" id="UP000624244"/>
    </source>
</evidence>
<sequence length="312" mass="35733">MSLLRQRFPSQFRHTLRASSRVQRPQFTTISHFHTSRPFQSILPDMADDQPKGLIANKGIELLTWGTPNGWKASILLEELKEAYGKEYTWQGINISKNTQKEPWFTKLGPNGRIPVIVDHDQGGFAVQEGLAILTYLTRHYDPEHKFSFSDPLDVSRAEQWMAWQHGGLGPMQGQANHFNRFAKERIPYAMQRYTGETERLLGILDSHLANTDFLVGNKFSIADIASFGWCHMARFSGIDLEVFPNLKKWLDKILARPAVQKGLAIPSKSTFGNDAYLQRLKDDKEFAEKEQQLQEQIKAAKEQYGYKYSSP</sequence>
<dbReference type="SFLD" id="SFLDS00019">
    <property type="entry name" value="Glutathione_Transferase_(cytos"/>
    <property type="match status" value="1"/>
</dbReference>
<organism evidence="5 6">
    <name type="scientific">Cochliobolus sativus</name>
    <name type="common">Common root rot and spot blotch fungus</name>
    <name type="synonym">Bipolaris sorokiniana</name>
    <dbReference type="NCBI Taxonomy" id="45130"/>
    <lineage>
        <taxon>Eukaryota</taxon>
        <taxon>Fungi</taxon>
        <taxon>Dikarya</taxon>
        <taxon>Ascomycota</taxon>
        <taxon>Pezizomycotina</taxon>
        <taxon>Dothideomycetes</taxon>
        <taxon>Pleosporomycetidae</taxon>
        <taxon>Pleosporales</taxon>
        <taxon>Pleosporineae</taxon>
        <taxon>Pleosporaceae</taxon>
        <taxon>Bipolaris</taxon>
    </lineage>
</organism>
<comment type="caution">
    <text evidence="5">The sequence shown here is derived from an EMBL/GenBank/DDBJ whole genome shotgun (WGS) entry which is preliminary data.</text>
</comment>
<protein>
    <recommendedName>
        <fullName evidence="7">Glutathione S-transferase II</fullName>
    </recommendedName>
</protein>
<evidence type="ECO:0000256" key="1">
    <source>
        <dbReference type="ARBA" id="ARBA00007409"/>
    </source>
</evidence>
<dbReference type="PANTHER" id="PTHR44051:SF6">
    <property type="entry name" value="GLUTATHIONE S-TRANSFERASE II"/>
    <property type="match status" value="1"/>
</dbReference>
<dbReference type="PANTHER" id="PTHR44051">
    <property type="entry name" value="GLUTATHIONE S-TRANSFERASE-RELATED"/>
    <property type="match status" value="1"/>
</dbReference>
<proteinExistence type="inferred from homology"/>
<dbReference type="SUPFAM" id="SSF52833">
    <property type="entry name" value="Thioredoxin-like"/>
    <property type="match status" value="1"/>
</dbReference>
<dbReference type="Gene3D" id="3.40.30.10">
    <property type="entry name" value="Glutaredoxin"/>
    <property type="match status" value="1"/>
</dbReference>
<feature type="domain" description="GST N-terminal" evidence="3">
    <location>
        <begin position="57"/>
        <end position="145"/>
    </location>
</feature>
<dbReference type="PROSITE" id="PS50405">
    <property type="entry name" value="GST_CTER"/>
    <property type="match status" value="1"/>
</dbReference>
<dbReference type="InterPro" id="IPR004046">
    <property type="entry name" value="GST_C"/>
</dbReference>
<evidence type="ECO:0000259" key="4">
    <source>
        <dbReference type="PROSITE" id="PS50405"/>
    </source>
</evidence>
<dbReference type="SFLD" id="SFLDG00358">
    <property type="entry name" value="Main_(cytGST)"/>
    <property type="match status" value="1"/>
</dbReference>
<evidence type="ECO:0008006" key="7">
    <source>
        <dbReference type="Google" id="ProtNLM"/>
    </source>
</evidence>
<reference evidence="5" key="1">
    <citation type="submission" date="2019-11" db="EMBL/GenBank/DDBJ databases">
        <title>Bipolaris sorokiniana Genome sequencing.</title>
        <authorList>
            <person name="Wang H."/>
        </authorList>
    </citation>
    <scope>NUCLEOTIDE SEQUENCE</scope>
</reference>
<dbReference type="SUPFAM" id="SSF47616">
    <property type="entry name" value="GST C-terminal domain-like"/>
    <property type="match status" value="1"/>
</dbReference>
<dbReference type="Proteomes" id="UP000624244">
    <property type="component" value="Unassembled WGS sequence"/>
</dbReference>
<accession>A0A8H5ZDF7</accession>